<dbReference type="EMBL" id="JAPHNI010000338">
    <property type="protein sequence ID" value="KAJ8112269.1"/>
    <property type="molecule type" value="Genomic_DNA"/>
</dbReference>
<proteinExistence type="predicted"/>
<gene>
    <name evidence="1" type="ORF">OPT61_g5332</name>
</gene>
<name>A0ACC2IAU3_9PLEO</name>
<reference evidence="1" key="1">
    <citation type="submission" date="2022-11" db="EMBL/GenBank/DDBJ databases">
        <title>Genome Sequence of Boeremia exigua.</title>
        <authorList>
            <person name="Buettner E."/>
        </authorList>
    </citation>
    <scope>NUCLEOTIDE SEQUENCE</scope>
    <source>
        <strain evidence="1">CU02</strain>
    </source>
</reference>
<sequence>MPAETACPISGVDRALASYINSRDDTLKIRRTLSRYVTSSLRPVNHATQTQHLNHECAHSISAASTNPPGLKDSRIVYLHALRAKSQAETKHRELQASLGELQDRHMDENPILQSSDKDDESTRGYIDLLRRRRKLAELNVVQESLERLLSAKPSSQHHSPRAHVQDAIGEQPDLPAERLEQISQPVDNQGSTFRLKQEVLDARSRMDRANIARQQASNVVRAPSGLVEQVHALEKARNEIVEWMQGELAKMEEDTVFLEDASPIKRSTQEDVALDLESAEERIRASYNCYTSARVELIKAYESLDEPLPEVSKTGSDDSAKHVGDSSENPSLVRPITKLLAHLTPLARSAQNERSLLQQVVYLQGQLVTADQELEEALLRLSGESHLLPAGSKDASAWGKVAAEAGSATETAVKEQIRESYQEISSIDAVADLCSLQSRVLASV</sequence>
<evidence type="ECO:0000313" key="1">
    <source>
        <dbReference type="EMBL" id="KAJ8112269.1"/>
    </source>
</evidence>
<protein>
    <submittedName>
        <fullName evidence="1">Uncharacterized protein</fullName>
    </submittedName>
</protein>
<evidence type="ECO:0000313" key="2">
    <source>
        <dbReference type="Proteomes" id="UP001153331"/>
    </source>
</evidence>
<keyword evidence="2" id="KW-1185">Reference proteome</keyword>
<organism evidence="1 2">
    <name type="scientific">Boeremia exigua</name>
    <dbReference type="NCBI Taxonomy" id="749465"/>
    <lineage>
        <taxon>Eukaryota</taxon>
        <taxon>Fungi</taxon>
        <taxon>Dikarya</taxon>
        <taxon>Ascomycota</taxon>
        <taxon>Pezizomycotina</taxon>
        <taxon>Dothideomycetes</taxon>
        <taxon>Pleosporomycetidae</taxon>
        <taxon>Pleosporales</taxon>
        <taxon>Pleosporineae</taxon>
        <taxon>Didymellaceae</taxon>
        <taxon>Boeremia</taxon>
    </lineage>
</organism>
<dbReference type="Proteomes" id="UP001153331">
    <property type="component" value="Unassembled WGS sequence"/>
</dbReference>
<accession>A0ACC2IAU3</accession>
<comment type="caution">
    <text evidence="1">The sequence shown here is derived from an EMBL/GenBank/DDBJ whole genome shotgun (WGS) entry which is preliminary data.</text>
</comment>